<evidence type="ECO:0000256" key="6">
    <source>
        <dbReference type="SAM" id="SignalP"/>
    </source>
</evidence>
<dbReference type="Proteomes" id="UP000010523">
    <property type="component" value="Unassembled WGS sequence"/>
</dbReference>
<dbReference type="AlphaFoldDB" id="I3DVP1"/>
<dbReference type="SUPFAM" id="SSF53850">
    <property type="entry name" value="Periplasmic binding protein-like II"/>
    <property type="match status" value="1"/>
</dbReference>
<dbReference type="PANTHER" id="PTHR30024">
    <property type="entry name" value="ALIPHATIC SULFONATES-BINDING PROTEIN-RELATED"/>
    <property type="match status" value="1"/>
</dbReference>
<dbReference type="OrthoDB" id="9815602at2"/>
<name>I3DVP1_BACMT</name>
<dbReference type="eggNOG" id="COG4521">
    <property type="taxonomic scope" value="Bacteria"/>
</dbReference>
<feature type="signal peptide" evidence="6">
    <location>
        <begin position="1"/>
        <end position="26"/>
    </location>
</feature>
<dbReference type="EMBL" id="AFEU01000003">
    <property type="protein sequence ID" value="EIJ78312.1"/>
    <property type="molecule type" value="Genomic_DNA"/>
</dbReference>
<dbReference type="CDD" id="cd13560">
    <property type="entry name" value="PBP2_taurine"/>
    <property type="match status" value="1"/>
</dbReference>
<evidence type="ECO:0000256" key="3">
    <source>
        <dbReference type="ARBA" id="ARBA00022729"/>
    </source>
</evidence>
<proteinExistence type="inferred from homology"/>
<gene>
    <name evidence="8" type="ORF">PB1_12149</name>
</gene>
<dbReference type="GO" id="GO:0042626">
    <property type="term" value="F:ATPase-coupled transmembrane transporter activity"/>
    <property type="evidence" value="ECO:0007669"/>
    <property type="project" value="InterPro"/>
</dbReference>
<dbReference type="PANTHER" id="PTHR30024:SF47">
    <property type="entry name" value="TAURINE-BINDING PERIPLASMIC PROTEIN"/>
    <property type="match status" value="1"/>
</dbReference>
<comment type="subcellular location">
    <subcellularLocation>
        <location evidence="1">Periplasm</location>
    </subcellularLocation>
</comment>
<evidence type="ECO:0000313" key="9">
    <source>
        <dbReference type="Proteomes" id="UP000010523"/>
    </source>
</evidence>
<feature type="domain" description="Solute-binding protein family 3/N-terminal" evidence="7">
    <location>
        <begin position="52"/>
        <end position="287"/>
    </location>
</feature>
<dbReference type="InterPro" id="IPR001638">
    <property type="entry name" value="Solute-binding_3/MltF_N"/>
</dbReference>
<evidence type="ECO:0000256" key="2">
    <source>
        <dbReference type="ARBA" id="ARBA00010742"/>
    </source>
</evidence>
<sequence length="355" mass="39125">MSFQQNIKWLLFTLFSVLLTLTTACSNQVNLTESNPSTEVSSSSTSEAIPKEIQIGYQVSPNGELLAKALGLLEKKYPNTKINWIKFDSGRDVNTAIASGSIDFGLVGTPPGAIGIAKGLPYQVYYLHDVIGESEALVVKKSSGIQSLNDLKGKKIATTFSSTSHFSLLGALKTAGLDPEKDKITFLDMQPPDIYAAWKRNDIDGAYIWQPTQAKLVSDGGNIIVTSKELADKGVVTVEFGIVHKDFVKKYPDIVKEYISLLDQAVHYYREKPEQSAQLLSKELELSPEESLKTMRQIIWLDVSEQKKYFGESGQIGLLAKVLKDTGDFMVTQKAIPSAPDVNTYQQALLSDLYK</sequence>
<dbReference type="NCBIfam" id="TIGR01728">
    <property type="entry name" value="SsuA_fam"/>
    <property type="match status" value="1"/>
</dbReference>
<dbReference type="STRING" id="997296.PB1_12149"/>
<protein>
    <submittedName>
        <fullName evidence="8">Aliphatic sulfonates family ABC transporter, periplasmic ligand-binding protein</fullName>
    </submittedName>
</protein>
<comment type="similarity">
    <text evidence="2">Belongs to the bacterial solute-binding protein SsuA/TauA family.</text>
</comment>
<dbReference type="Pfam" id="PF13379">
    <property type="entry name" value="NMT1_2"/>
    <property type="match status" value="1"/>
</dbReference>
<keyword evidence="4" id="KW-0564">Palmitate</keyword>
<dbReference type="RefSeq" id="WP_004436666.1">
    <property type="nucleotide sequence ID" value="NZ_AFEU01000003.1"/>
</dbReference>
<dbReference type="SMART" id="SM00062">
    <property type="entry name" value="PBPb"/>
    <property type="match status" value="1"/>
</dbReference>
<keyword evidence="3 6" id="KW-0732">Signal</keyword>
<comment type="caution">
    <text evidence="8">The sequence shown here is derived from an EMBL/GenBank/DDBJ whole genome shotgun (WGS) entry which is preliminary data.</text>
</comment>
<dbReference type="GO" id="GO:0042918">
    <property type="term" value="P:alkanesulfonate transmembrane transport"/>
    <property type="evidence" value="ECO:0007669"/>
    <property type="project" value="TreeGrafter"/>
</dbReference>
<dbReference type="GO" id="GO:0016020">
    <property type="term" value="C:membrane"/>
    <property type="evidence" value="ECO:0007669"/>
    <property type="project" value="InterPro"/>
</dbReference>
<evidence type="ECO:0000256" key="5">
    <source>
        <dbReference type="ARBA" id="ARBA00023288"/>
    </source>
</evidence>
<feature type="chain" id="PRO_5003670227" evidence="6">
    <location>
        <begin position="27"/>
        <end position="355"/>
    </location>
</feature>
<dbReference type="InterPro" id="IPR010068">
    <property type="entry name" value="Peri-bd_TauA"/>
</dbReference>
<evidence type="ECO:0000259" key="7">
    <source>
        <dbReference type="SMART" id="SM00062"/>
    </source>
</evidence>
<evidence type="ECO:0000256" key="4">
    <source>
        <dbReference type="ARBA" id="ARBA00023139"/>
    </source>
</evidence>
<dbReference type="GO" id="GO:0042597">
    <property type="term" value="C:periplasmic space"/>
    <property type="evidence" value="ECO:0007669"/>
    <property type="project" value="UniProtKB-SubCell"/>
</dbReference>
<evidence type="ECO:0000313" key="8">
    <source>
        <dbReference type="EMBL" id="EIJ78312.1"/>
    </source>
</evidence>
<dbReference type="Gene3D" id="3.40.190.10">
    <property type="entry name" value="Periplasmic binding protein-like II"/>
    <property type="match status" value="2"/>
</dbReference>
<keyword evidence="5" id="KW-0449">Lipoprotein</keyword>
<organism evidence="8 9">
    <name type="scientific">Bacillus methanolicus PB1</name>
    <dbReference type="NCBI Taxonomy" id="997296"/>
    <lineage>
        <taxon>Bacteria</taxon>
        <taxon>Bacillati</taxon>
        <taxon>Bacillota</taxon>
        <taxon>Bacilli</taxon>
        <taxon>Bacillales</taxon>
        <taxon>Bacillaceae</taxon>
        <taxon>Bacillus</taxon>
    </lineage>
</organism>
<accession>I3DVP1</accession>
<dbReference type="InterPro" id="IPR010067">
    <property type="entry name" value="ABC_SsuA_sub-bd"/>
</dbReference>
<reference evidence="8 9" key="1">
    <citation type="journal article" date="2012" name="Appl. Environ. Microbiol.">
        <title>Genome Sequence of Thermotolerant Bacillus methanolicus: Features and Regulation Related to Methylotrophy and Production of L-Lysine and L-Glutamate from Methanol.</title>
        <authorList>
            <person name="Heggeset T.M."/>
            <person name="Krog A."/>
            <person name="Balzer S."/>
            <person name="Wentzel A."/>
            <person name="Ellingsen T.E."/>
            <person name="Brautaset T."/>
        </authorList>
    </citation>
    <scope>NUCLEOTIDE SEQUENCE [LARGE SCALE GENOMIC DNA]</scope>
    <source>
        <strain evidence="8 9">PB1</strain>
    </source>
</reference>
<dbReference type="PATRIC" id="fig|997296.3.peg.2561"/>
<evidence type="ECO:0000256" key="1">
    <source>
        <dbReference type="ARBA" id="ARBA00004418"/>
    </source>
</evidence>
<keyword evidence="9" id="KW-1185">Reference proteome</keyword>